<feature type="non-terminal residue" evidence="1">
    <location>
        <position position="1"/>
    </location>
</feature>
<sequence>ELLLAGGAGQRAVGDKFGLSKDSIHRHWHGHVSDERKAALILGPVQVQALAAKIAEESESVIDHHKATRAGLYQLYSTALEAGDKTSGALLAGRLTDVNNSIAKITGEMASSPLVQRNTVNVFMHTREFADFQARLIAVLNRFPDAREAVLAEFDRLEALESAGETRELPALEHDPDGEETA</sequence>
<accession>T0YKV4</accession>
<proteinExistence type="predicted"/>
<gene>
    <name evidence="1" type="ORF">B1A_18018</name>
</gene>
<dbReference type="AlphaFoldDB" id="T0YKV4"/>
<name>T0YKV4_9ZZZZ</name>
<dbReference type="EMBL" id="AUZX01013272">
    <property type="protein sequence ID" value="EQD36056.1"/>
    <property type="molecule type" value="Genomic_DNA"/>
</dbReference>
<evidence type="ECO:0000313" key="1">
    <source>
        <dbReference type="EMBL" id="EQD36056.1"/>
    </source>
</evidence>
<reference evidence="1" key="1">
    <citation type="submission" date="2013-08" db="EMBL/GenBank/DDBJ databases">
        <authorList>
            <person name="Mendez C."/>
            <person name="Richter M."/>
            <person name="Ferrer M."/>
            <person name="Sanchez J."/>
        </authorList>
    </citation>
    <scope>NUCLEOTIDE SEQUENCE</scope>
</reference>
<reference evidence="1" key="2">
    <citation type="journal article" date="2014" name="ISME J.">
        <title>Microbial stratification in low pH oxic and suboxic macroscopic growths along an acid mine drainage.</title>
        <authorList>
            <person name="Mendez-Garcia C."/>
            <person name="Mesa V."/>
            <person name="Sprenger R.R."/>
            <person name="Richter M."/>
            <person name="Diez M.S."/>
            <person name="Solano J."/>
            <person name="Bargiela R."/>
            <person name="Golyshina O.V."/>
            <person name="Manteca A."/>
            <person name="Ramos J.L."/>
            <person name="Gallego J.R."/>
            <person name="Llorente I."/>
            <person name="Martins Dos Santos V.A."/>
            <person name="Jensen O.N."/>
            <person name="Pelaez A.I."/>
            <person name="Sanchez J."/>
            <person name="Ferrer M."/>
        </authorList>
    </citation>
    <scope>NUCLEOTIDE SEQUENCE</scope>
</reference>
<organism evidence="1">
    <name type="scientific">mine drainage metagenome</name>
    <dbReference type="NCBI Taxonomy" id="410659"/>
    <lineage>
        <taxon>unclassified sequences</taxon>
        <taxon>metagenomes</taxon>
        <taxon>ecological metagenomes</taxon>
    </lineage>
</organism>
<comment type="caution">
    <text evidence="1">The sequence shown here is derived from an EMBL/GenBank/DDBJ whole genome shotgun (WGS) entry which is preliminary data.</text>
</comment>
<protein>
    <submittedName>
        <fullName evidence="1">Uncharacterized protein</fullName>
    </submittedName>
</protein>